<dbReference type="PANTHER" id="PTHR35810">
    <property type="entry name" value="CYTOPLASMIC PROTEIN-RELATED"/>
    <property type="match status" value="1"/>
</dbReference>
<evidence type="ECO:0000313" key="2">
    <source>
        <dbReference type="Proteomes" id="UP000077066"/>
    </source>
</evidence>
<dbReference type="Pfam" id="PF13310">
    <property type="entry name" value="Virulence_RhuM"/>
    <property type="match status" value="1"/>
</dbReference>
<protein>
    <submittedName>
        <fullName evidence="1">Uncharacterized protein</fullName>
    </submittedName>
</protein>
<dbReference type="PATRIC" id="fig|55758.3.peg.27"/>
<dbReference type="InterPro" id="IPR011204">
    <property type="entry name" value="Virulence_RhuM-like"/>
</dbReference>
<name>A0A166FFZ0_9EURY</name>
<gene>
    <name evidence="1" type="ORF">MBFIL_00230</name>
</gene>
<organism evidence="1 2">
    <name type="scientific">Methanobrevibacter filiformis</name>
    <dbReference type="NCBI Taxonomy" id="55758"/>
    <lineage>
        <taxon>Archaea</taxon>
        <taxon>Methanobacteriati</taxon>
        <taxon>Methanobacteriota</taxon>
        <taxon>Methanomada group</taxon>
        <taxon>Methanobacteria</taxon>
        <taxon>Methanobacteriales</taxon>
        <taxon>Methanobacteriaceae</taxon>
        <taxon>Methanobrevibacter</taxon>
    </lineage>
</organism>
<proteinExistence type="predicted"/>
<dbReference type="AlphaFoldDB" id="A0A166FFZ0"/>
<dbReference type="RefSeq" id="WP_066970163.1">
    <property type="nucleotide sequence ID" value="NZ_LWMT01000004.1"/>
</dbReference>
<dbReference type="OrthoDB" id="73387at2157"/>
<evidence type="ECO:0000313" key="1">
    <source>
        <dbReference type="EMBL" id="KZX17636.1"/>
    </source>
</evidence>
<comment type="caution">
    <text evidence="1">The sequence shown here is derived from an EMBL/GenBank/DDBJ whole genome shotgun (WGS) entry which is preliminary data.</text>
</comment>
<dbReference type="Proteomes" id="UP000077066">
    <property type="component" value="Unassembled WGS sequence"/>
</dbReference>
<sequence length="317" mass="37003">MKSELQDMNNGNIIFQNESLIIFEKNSVKWIVTKDNQILMTVKDIGLLGGNLDKTKRYERELRKEEFITPYKLNEEKCIYAHSVKKHLTGTEHSKMPVLYNYPAITQILAELRTKQSRQRNQQLGLLQEEIRTKGYFIKKDYQSEALKYLKSIRAEASNVQKALNSFLKLARDYNTDNIKVKIFYSTMQNKIYQFVTGQTSSEIIYSRANHKKENMGLTTWKGKKGVTKSDVQIGKNYLIELELEYLIKTVNAMIDLIDLYVYRGDDITIDYIVKVFDETLEMIAREKLTGYGKVSSSEAKNHAKYEYVQYKDKLLS</sequence>
<reference evidence="1 2" key="1">
    <citation type="submission" date="2016-04" db="EMBL/GenBank/DDBJ databases">
        <title>Genome sequence of Methanobrevibacter filiformis DSM 11501.</title>
        <authorList>
            <person name="Poehlein A."/>
            <person name="Seedorf H."/>
            <person name="Daniel R."/>
        </authorList>
    </citation>
    <scope>NUCLEOTIDE SEQUENCE [LARGE SCALE GENOMIC DNA]</scope>
    <source>
        <strain evidence="1 2">DSM 11501</strain>
    </source>
</reference>
<dbReference type="PANTHER" id="PTHR35810:SF1">
    <property type="entry name" value="CYTOPLASMIC PROTEIN"/>
    <property type="match status" value="1"/>
</dbReference>
<keyword evidence="2" id="KW-1185">Reference proteome</keyword>
<accession>A0A166FFZ0</accession>
<dbReference type="STRING" id="55758.MBFIL_00230"/>
<dbReference type="EMBL" id="LWMT01000004">
    <property type="protein sequence ID" value="KZX17636.1"/>
    <property type="molecule type" value="Genomic_DNA"/>
</dbReference>